<feature type="domain" description="Orn/DAP/Arg decarboxylase 2 N-terminal" evidence="3">
    <location>
        <begin position="72"/>
        <end position="256"/>
    </location>
</feature>
<evidence type="ECO:0000259" key="3">
    <source>
        <dbReference type="Pfam" id="PF02784"/>
    </source>
</evidence>
<evidence type="ECO:0000313" key="4">
    <source>
        <dbReference type="EMBL" id="MDM4018317.1"/>
    </source>
</evidence>
<dbReference type="Proteomes" id="UP001239462">
    <property type="component" value="Unassembled WGS sequence"/>
</dbReference>
<evidence type="ECO:0000313" key="5">
    <source>
        <dbReference type="Proteomes" id="UP001239462"/>
    </source>
</evidence>
<organism evidence="4 5">
    <name type="scientific">Roseiconus lacunae</name>
    <dbReference type="NCBI Taxonomy" id="2605694"/>
    <lineage>
        <taxon>Bacteria</taxon>
        <taxon>Pseudomonadati</taxon>
        <taxon>Planctomycetota</taxon>
        <taxon>Planctomycetia</taxon>
        <taxon>Pirellulales</taxon>
        <taxon>Pirellulaceae</taxon>
        <taxon>Roseiconus</taxon>
    </lineage>
</organism>
<dbReference type="InterPro" id="IPR042152">
    <property type="entry name" value="Y4yA-like"/>
</dbReference>
<comment type="cofactor">
    <cofactor evidence="1">
        <name>pyridoxal 5'-phosphate</name>
        <dbReference type="ChEBI" id="CHEBI:597326"/>
    </cofactor>
</comment>
<dbReference type="SUPFAM" id="SSF51419">
    <property type="entry name" value="PLP-binding barrel"/>
    <property type="match status" value="1"/>
</dbReference>
<comment type="caution">
    <text evidence="4">The sequence shown here is derived from an EMBL/GenBank/DDBJ whole genome shotgun (WGS) entry which is preliminary data.</text>
</comment>
<accession>A0ABT7PPA4</accession>
<dbReference type="CDD" id="cd06842">
    <property type="entry name" value="PLPDE_III_Y4yA_like"/>
    <property type="match status" value="1"/>
</dbReference>
<dbReference type="Gene3D" id="2.40.37.10">
    <property type="entry name" value="Lyase, Ornithine Decarboxylase, Chain A, domain 1"/>
    <property type="match status" value="1"/>
</dbReference>
<protein>
    <submittedName>
        <fullName evidence="4">Y4yA family PLP-dependent enzyme</fullName>
    </submittedName>
</protein>
<dbReference type="EMBL" id="JASZZN010000020">
    <property type="protein sequence ID" value="MDM4018317.1"/>
    <property type="molecule type" value="Genomic_DNA"/>
</dbReference>
<sequence length="481" mass="53725">MTKSVEPPARTIRSHCHGMPPLDAKIASWMQDALNDPRLFDWIDSHGSPLNLIHREPMSKNVAELDDVAKHHEVDFQVFFARKSNKCLTFIEQTIHDGVGIDTASEIELLQAIDRGVAAKDLICTAAVKSESLLTTCVRHGVGIAIDNEDELALATKIAKTHGRPAQLALRLGGFWHQGEKLFTRFGFNADDVGLLGKLDRDVVNLVGFHFHLDGYDASQRIDAIECVLRWIDRAKEQQFAPQFIDIGGGFPMSYLHCGDQWQTFWAQLESALLGKRDPVTYRNHGLGLLAINGQIHGVRQSYPYYQSPVRADWLDSILSAPIGDELVADAIKRRDLQLRCEPGRSLMDGCGMTIARVEFCKRNSDNDLLVGLAMNRTQCRTSSDDFLVDPIVIKKDSHNGGAEQFGYLVGAYCTESELISLRKLRFPNGIQRGDLVVFPNTAGYLMHFLESRSHQFPLAKNLVYDDPVRLDPIDVDAAHP</sequence>
<gene>
    <name evidence="4" type="ORF">QTN89_22895</name>
</gene>
<dbReference type="RefSeq" id="WP_235034009.1">
    <property type="nucleotide sequence ID" value="NZ_JASZZN010000020.1"/>
</dbReference>
<dbReference type="Pfam" id="PF02784">
    <property type="entry name" value="Orn_Arg_deC_N"/>
    <property type="match status" value="1"/>
</dbReference>
<dbReference type="InterPro" id="IPR009006">
    <property type="entry name" value="Ala_racemase/Decarboxylase_C"/>
</dbReference>
<name>A0ABT7PPA4_9BACT</name>
<evidence type="ECO:0000256" key="2">
    <source>
        <dbReference type="ARBA" id="ARBA00022898"/>
    </source>
</evidence>
<proteinExistence type="predicted"/>
<keyword evidence="5" id="KW-1185">Reference proteome</keyword>
<dbReference type="SUPFAM" id="SSF50621">
    <property type="entry name" value="Alanine racemase C-terminal domain-like"/>
    <property type="match status" value="1"/>
</dbReference>
<dbReference type="PANTHER" id="PTHR43727:SF2">
    <property type="entry name" value="GROUP IV DECARBOXYLASE"/>
    <property type="match status" value="1"/>
</dbReference>
<evidence type="ECO:0000256" key="1">
    <source>
        <dbReference type="ARBA" id="ARBA00001933"/>
    </source>
</evidence>
<dbReference type="Gene3D" id="3.20.20.10">
    <property type="entry name" value="Alanine racemase"/>
    <property type="match status" value="1"/>
</dbReference>
<dbReference type="InterPro" id="IPR029066">
    <property type="entry name" value="PLP-binding_barrel"/>
</dbReference>
<keyword evidence="2" id="KW-0663">Pyridoxal phosphate</keyword>
<dbReference type="InterPro" id="IPR022644">
    <property type="entry name" value="De-COase2_N"/>
</dbReference>
<dbReference type="PANTHER" id="PTHR43727">
    <property type="entry name" value="DIAMINOPIMELATE DECARBOXYLASE"/>
    <property type="match status" value="1"/>
</dbReference>
<reference evidence="4 5" key="1">
    <citation type="submission" date="2023-06" db="EMBL/GenBank/DDBJ databases">
        <title>Roseiconus lacunae JC819 isolated from Gulf of Mannar region, Tamil Nadu.</title>
        <authorList>
            <person name="Pk S."/>
            <person name="Ch S."/>
            <person name="Ch V.R."/>
        </authorList>
    </citation>
    <scope>NUCLEOTIDE SEQUENCE [LARGE SCALE GENOMIC DNA]</scope>
    <source>
        <strain evidence="4 5">JC819</strain>
    </source>
</reference>